<evidence type="ECO:0000313" key="5">
    <source>
        <dbReference type="EMBL" id="KAK0508460.1"/>
    </source>
</evidence>
<dbReference type="InterPro" id="IPR006179">
    <property type="entry name" value="5_nucleotidase/apyrase"/>
</dbReference>
<name>A0AA39QUV1_9LECA</name>
<dbReference type="InterPro" id="IPR053828">
    <property type="entry name" value="Nucleosidase_C"/>
</dbReference>
<dbReference type="InterPro" id="IPR004843">
    <property type="entry name" value="Calcineurin-like_PHP"/>
</dbReference>
<feature type="chain" id="PRO_5041401640" description="Calcineurin-like phosphoesterase domain-containing protein" evidence="2">
    <location>
        <begin position="21"/>
        <end position="632"/>
    </location>
</feature>
<dbReference type="CDD" id="cd07407">
    <property type="entry name" value="MPP_YHR202W_N"/>
    <property type="match status" value="1"/>
</dbReference>
<dbReference type="PIRSF" id="PIRSF017316">
    <property type="entry name" value="Pesterase_C1039"/>
    <property type="match status" value="1"/>
</dbReference>
<dbReference type="Gene3D" id="3.60.21.10">
    <property type="match status" value="1"/>
</dbReference>
<feature type="domain" description="Putative 5'-nucleotidase C-terminal" evidence="4">
    <location>
        <begin position="376"/>
        <end position="593"/>
    </location>
</feature>
<dbReference type="PANTHER" id="PTHR11575">
    <property type="entry name" value="5'-NUCLEOTIDASE-RELATED"/>
    <property type="match status" value="1"/>
</dbReference>
<dbReference type="PANTHER" id="PTHR11575:SF43">
    <property type="entry name" value="SER_THR PROTEIN PHOSPHATASE FAMILY (AFU_ORTHOLOGUE AFUA_3G04160)"/>
    <property type="match status" value="1"/>
</dbReference>
<dbReference type="GO" id="GO:0005829">
    <property type="term" value="C:cytosol"/>
    <property type="evidence" value="ECO:0007669"/>
    <property type="project" value="TreeGrafter"/>
</dbReference>
<gene>
    <name evidence="5" type="ORF">JMJ35_008736</name>
</gene>
<dbReference type="FunFam" id="3.60.21.10:FF:000043">
    <property type="entry name" value="Ser/Thr protein phosphatase family"/>
    <property type="match status" value="1"/>
</dbReference>
<feature type="compositionally biased region" description="Polar residues" evidence="1">
    <location>
        <begin position="554"/>
        <end position="572"/>
    </location>
</feature>
<dbReference type="FunFam" id="3.90.780.10:FF:000009">
    <property type="entry name" value="Ser/Thr protein phosphatase family"/>
    <property type="match status" value="1"/>
</dbReference>
<evidence type="ECO:0000259" key="4">
    <source>
        <dbReference type="Pfam" id="PF21953"/>
    </source>
</evidence>
<dbReference type="SUPFAM" id="SSF55816">
    <property type="entry name" value="5'-nucleotidase (syn. UDP-sugar hydrolase), C-terminal domain"/>
    <property type="match status" value="1"/>
</dbReference>
<dbReference type="EMBL" id="JAFEKC020000020">
    <property type="protein sequence ID" value="KAK0508460.1"/>
    <property type="molecule type" value="Genomic_DNA"/>
</dbReference>
<evidence type="ECO:0000313" key="6">
    <source>
        <dbReference type="Proteomes" id="UP001166286"/>
    </source>
</evidence>
<proteinExistence type="predicted"/>
<reference evidence="5" key="1">
    <citation type="submission" date="2023-03" db="EMBL/GenBank/DDBJ databases">
        <title>Complete genome of Cladonia borealis.</title>
        <authorList>
            <person name="Park H."/>
        </authorList>
    </citation>
    <scope>NUCLEOTIDE SEQUENCE</scope>
    <source>
        <strain evidence="5">ANT050790</strain>
    </source>
</reference>
<keyword evidence="2" id="KW-0732">Signal</keyword>
<dbReference type="SUPFAM" id="SSF56300">
    <property type="entry name" value="Metallo-dependent phosphatases"/>
    <property type="match status" value="1"/>
</dbReference>
<evidence type="ECO:0000259" key="3">
    <source>
        <dbReference type="Pfam" id="PF00149"/>
    </source>
</evidence>
<feature type="domain" description="Calcineurin-like phosphoesterase" evidence="3">
    <location>
        <begin position="42"/>
        <end position="266"/>
    </location>
</feature>
<dbReference type="Proteomes" id="UP001166286">
    <property type="component" value="Unassembled WGS sequence"/>
</dbReference>
<dbReference type="InterPro" id="IPR041823">
    <property type="entry name" value="YHR202W_N"/>
</dbReference>
<dbReference type="Gene3D" id="3.90.780.10">
    <property type="entry name" value="5'-Nucleotidase, C-terminal domain"/>
    <property type="match status" value="2"/>
</dbReference>
<comment type="caution">
    <text evidence="5">The sequence shown here is derived from an EMBL/GenBank/DDBJ whole genome shotgun (WGS) entry which is preliminary data.</text>
</comment>
<dbReference type="Pfam" id="PF00149">
    <property type="entry name" value="Metallophos"/>
    <property type="match status" value="1"/>
</dbReference>
<feature type="region of interest" description="Disordered" evidence="1">
    <location>
        <begin position="489"/>
        <end position="530"/>
    </location>
</feature>
<organism evidence="5 6">
    <name type="scientific">Cladonia borealis</name>
    <dbReference type="NCBI Taxonomy" id="184061"/>
    <lineage>
        <taxon>Eukaryota</taxon>
        <taxon>Fungi</taxon>
        <taxon>Dikarya</taxon>
        <taxon>Ascomycota</taxon>
        <taxon>Pezizomycotina</taxon>
        <taxon>Lecanoromycetes</taxon>
        <taxon>OSLEUM clade</taxon>
        <taxon>Lecanoromycetidae</taxon>
        <taxon>Lecanorales</taxon>
        <taxon>Lecanorineae</taxon>
        <taxon>Cladoniaceae</taxon>
        <taxon>Cladonia</taxon>
    </lineage>
</organism>
<dbReference type="InterPro" id="IPR014485">
    <property type="entry name" value="Pesterase_C1039"/>
</dbReference>
<dbReference type="GO" id="GO:0009166">
    <property type="term" value="P:nucleotide catabolic process"/>
    <property type="evidence" value="ECO:0007669"/>
    <property type="project" value="InterPro"/>
</dbReference>
<evidence type="ECO:0000256" key="1">
    <source>
        <dbReference type="SAM" id="MobiDB-lite"/>
    </source>
</evidence>
<accession>A0AA39QUV1</accession>
<dbReference type="InterPro" id="IPR029052">
    <property type="entry name" value="Metallo-depent_PP-like"/>
</dbReference>
<dbReference type="InterPro" id="IPR036907">
    <property type="entry name" value="5'-Nucleotdase_C_sf"/>
</dbReference>
<evidence type="ECO:0008006" key="7">
    <source>
        <dbReference type="Google" id="ProtNLM"/>
    </source>
</evidence>
<feature type="region of interest" description="Disordered" evidence="1">
    <location>
        <begin position="551"/>
        <end position="575"/>
    </location>
</feature>
<dbReference type="GO" id="GO:0016787">
    <property type="term" value="F:hydrolase activity"/>
    <property type="evidence" value="ECO:0007669"/>
    <property type="project" value="InterPro"/>
</dbReference>
<feature type="signal peptide" evidence="2">
    <location>
        <begin position="1"/>
        <end position="20"/>
    </location>
</feature>
<dbReference type="AlphaFoldDB" id="A0AA39QUV1"/>
<keyword evidence="6" id="KW-1185">Reference proteome</keyword>
<evidence type="ECO:0000256" key="2">
    <source>
        <dbReference type="SAM" id="SignalP"/>
    </source>
</evidence>
<dbReference type="Pfam" id="PF21953">
    <property type="entry name" value="NadN_nucleosid_C"/>
    <property type="match status" value="1"/>
</dbReference>
<dbReference type="GO" id="GO:0005576">
    <property type="term" value="C:extracellular region"/>
    <property type="evidence" value="ECO:0007669"/>
    <property type="project" value="UniProtKB-ARBA"/>
</dbReference>
<sequence length="632" mass="71032">MIIRFLYGAWALTLSSTVFAAQPSAAPPLSAPLRDLPWGQLNFLHTTDTHGWHAGHLQEPSFSADWGDYISFAERLHERADDEGVDLLLVDTGDRIEGNGLYDASDPKGKYTLDIFAEQDIDVLCSGNHELYKSNSSEAEYSVTVPKFAGNYIASNLDIFDPKTGEQRPLAQRYKKFTTKNQGIRVLAFGFLFDFTGNANNTVVQKVEDAIKEKWFQQAIRDREVDLFLVIGHILLRSIEFASIFHAIREQNWDIPIQIFGGHTHIRDYAKYDSKAYALESGRYMETIGFMSITGLSTGGKETTISNAPSGRDFKPSASPSFSRRYIDNNLFSFYHHTSLNETTFPTIHGRNVSSMISSARKKLDLDKQFGCAPKDYWTNRVPYPSEQSIFTWLQDEVLPSKIHDPSRGDTPRMLITNTGAVRFDIFKGPFTVDTTYTVSPFTNGFRYIKDVPFSVAKRLLQILNQEVPQLWPASQSLAYVSPAPLGQTHPSNPLYNPHPHAQTPLTPLKEDKDLTPGYTTTDDAGTDGDDTIHAPITFYRVPNCIESRIAFPPTTSSSKTETNTQTPTSMQSEEDPTAIDLIYVDFIESYILLALKFLGTDYEERDTAVYMRGETLTSVIAEWVGENWGCE</sequence>
<protein>
    <recommendedName>
        <fullName evidence="7">Calcineurin-like phosphoesterase domain-containing protein</fullName>
    </recommendedName>
</protein>